<keyword evidence="2" id="KW-0472">Membrane</keyword>
<accession>A0A3E3HYG7</accession>
<evidence type="ECO:0000313" key="3">
    <source>
        <dbReference type="EMBL" id="RGE56860.1"/>
    </source>
</evidence>
<gene>
    <name evidence="3" type="ORF">DXC51_22125</name>
</gene>
<evidence type="ECO:0000313" key="4">
    <source>
        <dbReference type="Proteomes" id="UP000260812"/>
    </source>
</evidence>
<feature type="region of interest" description="Disordered" evidence="1">
    <location>
        <begin position="1"/>
        <end position="30"/>
    </location>
</feature>
<evidence type="ECO:0000256" key="1">
    <source>
        <dbReference type="SAM" id="MobiDB-lite"/>
    </source>
</evidence>
<organism evidence="3 4">
    <name type="scientific">Eisenbergiella massiliensis</name>
    <dbReference type="NCBI Taxonomy" id="1720294"/>
    <lineage>
        <taxon>Bacteria</taxon>
        <taxon>Bacillati</taxon>
        <taxon>Bacillota</taxon>
        <taxon>Clostridia</taxon>
        <taxon>Lachnospirales</taxon>
        <taxon>Lachnospiraceae</taxon>
        <taxon>Eisenbergiella</taxon>
    </lineage>
</organism>
<comment type="caution">
    <text evidence="3">The sequence shown here is derived from an EMBL/GenBank/DDBJ whole genome shotgun (WGS) entry which is preliminary data.</text>
</comment>
<sequence>MDHDRIFQGHNKKTEEACGTSGSPGASVQDYRPERRPAVFAHNVHIFYIHRLFLLFALLPIIKNSKYSAIIKSFPSQKGP</sequence>
<name>A0A3E3HYG7_9FIRM</name>
<dbReference type="Proteomes" id="UP000260812">
    <property type="component" value="Unassembled WGS sequence"/>
</dbReference>
<keyword evidence="2" id="KW-1133">Transmembrane helix</keyword>
<keyword evidence="2" id="KW-0812">Transmembrane</keyword>
<dbReference type="EMBL" id="QVLV01000020">
    <property type="protein sequence ID" value="RGE56860.1"/>
    <property type="molecule type" value="Genomic_DNA"/>
</dbReference>
<evidence type="ECO:0000256" key="2">
    <source>
        <dbReference type="SAM" id="Phobius"/>
    </source>
</evidence>
<dbReference type="AlphaFoldDB" id="A0A3E3HYG7"/>
<feature type="compositionally biased region" description="Basic and acidic residues" evidence="1">
    <location>
        <begin position="1"/>
        <end position="16"/>
    </location>
</feature>
<protein>
    <submittedName>
        <fullName evidence="3">Uncharacterized protein</fullName>
    </submittedName>
</protein>
<proteinExistence type="predicted"/>
<keyword evidence="4" id="KW-1185">Reference proteome</keyword>
<feature type="transmembrane region" description="Helical" evidence="2">
    <location>
        <begin position="45"/>
        <end position="62"/>
    </location>
</feature>
<reference evidence="3 4" key="1">
    <citation type="submission" date="2018-08" db="EMBL/GenBank/DDBJ databases">
        <title>A genome reference for cultivated species of the human gut microbiota.</title>
        <authorList>
            <person name="Zou Y."/>
            <person name="Xue W."/>
            <person name="Luo G."/>
        </authorList>
    </citation>
    <scope>NUCLEOTIDE SEQUENCE [LARGE SCALE GENOMIC DNA]</scope>
    <source>
        <strain evidence="3 4">TF05-5AC</strain>
    </source>
</reference>